<gene>
    <name evidence="1" type="ORF">ELQ35_20345</name>
</gene>
<evidence type="ECO:0000313" key="2">
    <source>
        <dbReference type="Proteomes" id="UP000267430"/>
    </source>
</evidence>
<dbReference type="Proteomes" id="UP000267430">
    <property type="component" value="Unassembled WGS sequence"/>
</dbReference>
<proteinExistence type="predicted"/>
<accession>A0A433HBG2</accession>
<evidence type="ECO:0008006" key="3">
    <source>
        <dbReference type="Google" id="ProtNLM"/>
    </source>
</evidence>
<dbReference type="InterPro" id="IPR014199">
    <property type="entry name" value="Spore_YtxC"/>
</dbReference>
<protein>
    <recommendedName>
        <fullName evidence="3">Sporulation protein YtxC</fullName>
    </recommendedName>
</protein>
<dbReference type="EMBL" id="RYZZ01000042">
    <property type="protein sequence ID" value="RUQ25462.1"/>
    <property type="molecule type" value="Genomic_DNA"/>
</dbReference>
<dbReference type="Pfam" id="PF08812">
    <property type="entry name" value="YtxC"/>
    <property type="match status" value="1"/>
</dbReference>
<evidence type="ECO:0000313" key="1">
    <source>
        <dbReference type="EMBL" id="RUQ25462.1"/>
    </source>
</evidence>
<dbReference type="OrthoDB" id="2986513at2"/>
<comment type="caution">
    <text evidence="1">The sequence shown here is derived from an EMBL/GenBank/DDBJ whole genome shotgun (WGS) entry which is preliminary data.</text>
</comment>
<keyword evidence="2" id="KW-1185">Reference proteome</keyword>
<name>A0A433HBG2_9BACI</name>
<sequence>MSRTGLGGVLLVQIHFQSETEALKLLEYVSVHPLGTELNEYIQFQPEQGLFVTIQDKYPNNLLSLLSDVFYSFLLEDKLLNRLEMILRHKFFYREREEIDDIIEIACSIIEGGDKQRIFERERKIIGEGLQSFLAQKVSFSFDSFATFRLKSFYDSLQGYVEAAIDEYKLEQDYQSFIATLRDLLYEREPKMEIVHLLHRNGYHFFDEGFRRLGKYEIFKMIDKKLLAENPIYIDSTALAPLISIAPYHLNLYTDEAEDGLVQTITRIFEERTVILPIASFNGDPPAGKDGLE</sequence>
<dbReference type="AlphaFoldDB" id="A0A433HBG2"/>
<reference evidence="1 2" key="1">
    <citation type="submission" date="2018-12" db="EMBL/GenBank/DDBJ databases">
        <title>Bacillus chawlae sp. nov., Bacillus glennii sp. nov., and Bacillus saganii sp. nov. Isolated from the Vehicle Assembly Building at Kennedy Space Center where the Viking Spacecraft were Assembled.</title>
        <authorList>
            <person name="Seuylemezian A."/>
            <person name="Vaishampayan P."/>
        </authorList>
    </citation>
    <scope>NUCLEOTIDE SEQUENCE [LARGE SCALE GENOMIC DNA]</scope>
    <source>
        <strain evidence="1 2">L5</strain>
    </source>
</reference>
<organism evidence="1 2">
    <name type="scientific">Peribacillus cavernae</name>
    <dbReference type="NCBI Taxonomy" id="1674310"/>
    <lineage>
        <taxon>Bacteria</taxon>
        <taxon>Bacillati</taxon>
        <taxon>Bacillota</taxon>
        <taxon>Bacilli</taxon>
        <taxon>Bacillales</taxon>
        <taxon>Bacillaceae</taxon>
        <taxon>Peribacillus</taxon>
    </lineage>
</organism>